<keyword evidence="3" id="KW-1185">Reference proteome</keyword>
<dbReference type="EnsemblMetazoa" id="GAUT051670-RA">
    <property type="protein sequence ID" value="GAUT051670-PA"/>
    <property type="gene ID" value="GAUT051670"/>
</dbReference>
<evidence type="ECO:0000256" key="1">
    <source>
        <dbReference type="SAM" id="Phobius"/>
    </source>
</evidence>
<feature type="transmembrane region" description="Helical" evidence="1">
    <location>
        <begin position="15"/>
        <end position="33"/>
    </location>
</feature>
<dbReference type="Proteomes" id="UP000078200">
    <property type="component" value="Unassembled WGS sequence"/>
</dbReference>
<evidence type="ECO:0000313" key="3">
    <source>
        <dbReference type="Proteomes" id="UP000078200"/>
    </source>
</evidence>
<evidence type="ECO:0000313" key="2">
    <source>
        <dbReference type="EnsemblMetazoa" id="GAUT051670-PA"/>
    </source>
</evidence>
<proteinExistence type="predicted"/>
<name>A0A1A9VYE2_GLOAU</name>
<dbReference type="AlphaFoldDB" id="A0A1A9VYE2"/>
<keyword evidence="1" id="KW-0472">Membrane</keyword>
<keyword evidence="1" id="KW-1133">Transmembrane helix</keyword>
<sequence length="155" mass="16502">MTDGVRSTPFSSKTITLYGLILTSLYLIDSSIADTSHNLGNFSVVIAAVTVTTVAAAAAAAAAAATDGGGGGGIKKSRACLLRLTTLLSKDDLIKDHEITFFRGYFKDSNRNLSSVNTRKGVEMDRKVSNKLDQNLEILRGKEITLSTLKVMSSQ</sequence>
<keyword evidence="1" id="KW-0812">Transmembrane</keyword>
<reference evidence="2" key="1">
    <citation type="submission" date="2020-05" db="UniProtKB">
        <authorList>
            <consortium name="EnsemblMetazoa"/>
        </authorList>
    </citation>
    <scope>IDENTIFICATION</scope>
    <source>
        <strain evidence="2">TTRI</strain>
    </source>
</reference>
<protein>
    <submittedName>
        <fullName evidence="2">Uncharacterized protein</fullName>
    </submittedName>
</protein>
<organism evidence="2 3">
    <name type="scientific">Glossina austeni</name>
    <name type="common">Savannah tsetse fly</name>
    <dbReference type="NCBI Taxonomy" id="7395"/>
    <lineage>
        <taxon>Eukaryota</taxon>
        <taxon>Metazoa</taxon>
        <taxon>Ecdysozoa</taxon>
        <taxon>Arthropoda</taxon>
        <taxon>Hexapoda</taxon>
        <taxon>Insecta</taxon>
        <taxon>Pterygota</taxon>
        <taxon>Neoptera</taxon>
        <taxon>Endopterygota</taxon>
        <taxon>Diptera</taxon>
        <taxon>Brachycera</taxon>
        <taxon>Muscomorpha</taxon>
        <taxon>Hippoboscoidea</taxon>
        <taxon>Glossinidae</taxon>
        <taxon>Glossina</taxon>
    </lineage>
</organism>
<accession>A0A1A9VYE2</accession>
<dbReference type="VEuPathDB" id="VectorBase:GAUT051670"/>
<feature type="transmembrane region" description="Helical" evidence="1">
    <location>
        <begin position="45"/>
        <end position="66"/>
    </location>
</feature>